<dbReference type="CDD" id="cd09111">
    <property type="entry name" value="PLDc_ymdC_like_1"/>
    <property type="match status" value="1"/>
</dbReference>
<organism evidence="3 4">
    <name type="scientific">Conchiformibius steedae</name>
    <dbReference type="NCBI Taxonomy" id="153493"/>
    <lineage>
        <taxon>Bacteria</taxon>
        <taxon>Pseudomonadati</taxon>
        <taxon>Pseudomonadota</taxon>
        <taxon>Betaproteobacteria</taxon>
        <taxon>Neisseriales</taxon>
        <taxon>Neisseriaceae</taxon>
        <taxon>Conchiformibius</taxon>
    </lineage>
</organism>
<dbReference type="AlphaFoldDB" id="A0A3P2A4R9"/>
<dbReference type="PROSITE" id="PS50035">
    <property type="entry name" value="PLD"/>
    <property type="match status" value="2"/>
</dbReference>
<feature type="domain" description="PLD phosphodiesterase" evidence="2">
    <location>
        <begin position="199"/>
        <end position="226"/>
    </location>
</feature>
<keyword evidence="4" id="KW-1185">Reference proteome</keyword>
<evidence type="ECO:0000259" key="2">
    <source>
        <dbReference type="PROSITE" id="PS50035"/>
    </source>
</evidence>
<sequence>MPASTVSAWKAKTLNRFTIIRHTRLLNLRLCKDYLPLNHRAVLLLAALLLLNACRSLPDLSLREPSVHIPVRSAPQLESLLRLPKRAPAPPNAYLYILDHPHDAFTARAALIQHARIALDVQYYIWRNDVSGNLLLQYLYQAAERGVRVRLLLDDNNTHGNDAVLAALDAHPNIQVRLFNPFLYRKWRFIGYLSDFPRLNRRMHNKSLTADNRAAVIGGRNIGDEYFHGSDEQAFADLDVLAAGEIVGQISADFDRYWQSDSAYPLHQIVRTAPAADFPPATPTAAQQRYLTQNARMPLAQALAKGTVSLLPAQAHLVSDDPAKALDRRARTDIVAELHRALGTPTQNMYLVSPYFVPTAKGTQLLSDFARQGVGITVFTNSLRATDVAAVHSGYARYREPLLQAGVKLYEFKPNPTPVVPVSPPSKSKKRPLRDRGLTGSSATSLHAKTFIIDKKRVFVGSLNLDPRSAKLNTEMGLVIHNRQLAQTMYRRLHDETEQTAYRVALNRQGHLVWHDPQNGNTHTQEPEASFWRRWLVRVLSVLPIERLL</sequence>
<dbReference type="SMART" id="SM00155">
    <property type="entry name" value="PLDc"/>
    <property type="match status" value="2"/>
</dbReference>
<gene>
    <name evidence="3" type="ORF">EII21_05360</name>
</gene>
<dbReference type="InterPro" id="IPR001736">
    <property type="entry name" value="PLipase_D/transphosphatidylase"/>
</dbReference>
<dbReference type="STRING" id="1121352.GCA_000620925_00718"/>
<dbReference type="Pfam" id="PF13091">
    <property type="entry name" value="PLDc_2"/>
    <property type="match status" value="2"/>
</dbReference>
<feature type="domain" description="PLD phosphodiesterase" evidence="2">
    <location>
        <begin position="442"/>
        <end position="469"/>
    </location>
</feature>
<dbReference type="Gene3D" id="3.30.870.10">
    <property type="entry name" value="Endonuclease Chain A"/>
    <property type="match status" value="2"/>
</dbReference>
<dbReference type="Proteomes" id="UP000269923">
    <property type="component" value="Unassembled WGS sequence"/>
</dbReference>
<evidence type="ECO:0000256" key="1">
    <source>
        <dbReference type="SAM" id="MobiDB-lite"/>
    </source>
</evidence>
<dbReference type="EMBL" id="RQYC01000006">
    <property type="protein sequence ID" value="RRD90349.1"/>
    <property type="molecule type" value="Genomic_DNA"/>
</dbReference>
<protein>
    <submittedName>
        <fullName evidence="3">Phospholipase D family protein</fullName>
    </submittedName>
</protein>
<evidence type="ECO:0000313" key="4">
    <source>
        <dbReference type="Proteomes" id="UP000269923"/>
    </source>
</evidence>
<feature type="region of interest" description="Disordered" evidence="1">
    <location>
        <begin position="416"/>
        <end position="441"/>
    </location>
</feature>
<comment type="caution">
    <text evidence="3">The sequence shown here is derived from an EMBL/GenBank/DDBJ whole genome shotgun (WGS) entry which is preliminary data.</text>
</comment>
<name>A0A3P2A4R9_9NEIS</name>
<dbReference type="SUPFAM" id="SSF56024">
    <property type="entry name" value="Phospholipase D/nuclease"/>
    <property type="match status" value="2"/>
</dbReference>
<dbReference type="CDD" id="cd09113">
    <property type="entry name" value="PLDc_ymdC_like_2"/>
    <property type="match status" value="1"/>
</dbReference>
<dbReference type="GO" id="GO:0032049">
    <property type="term" value="P:cardiolipin biosynthetic process"/>
    <property type="evidence" value="ECO:0007669"/>
    <property type="project" value="UniProtKB-ARBA"/>
</dbReference>
<dbReference type="PANTHER" id="PTHR21248:SF12">
    <property type="entry name" value="CARDIOLIPIN SYNTHASE C"/>
    <property type="match status" value="1"/>
</dbReference>
<accession>A0A3P2A4R9</accession>
<dbReference type="OrthoDB" id="9814092at2"/>
<proteinExistence type="predicted"/>
<dbReference type="GO" id="GO:0030572">
    <property type="term" value="F:phosphatidyltransferase activity"/>
    <property type="evidence" value="ECO:0007669"/>
    <property type="project" value="UniProtKB-ARBA"/>
</dbReference>
<reference evidence="3 4" key="1">
    <citation type="submission" date="2018-11" db="EMBL/GenBank/DDBJ databases">
        <title>Genomes From Bacteria Associated with the Canine Oral Cavity: a Test Case for Automated Genome-Based Taxonomic Assignment.</title>
        <authorList>
            <person name="Coil D.A."/>
            <person name="Jospin G."/>
            <person name="Darling A.E."/>
            <person name="Wallis C."/>
            <person name="Davis I.J."/>
            <person name="Harris S."/>
            <person name="Eisen J.A."/>
            <person name="Holcombe L.J."/>
            <person name="O'Flynn C."/>
        </authorList>
    </citation>
    <scope>NUCLEOTIDE SEQUENCE [LARGE SCALE GENOMIC DNA]</scope>
    <source>
        <strain evidence="3 4">COT-280</strain>
    </source>
</reference>
<dbReference type="PANTHER" id="PTHR21248">
    <property type="entry name" value="CARDIOLIPIN SYNTHASE"/>
    <property type="match status" value="1"/>
</dbReference>
<dbReference type="InterPro" id="IPR025202">
    <property type="entry name" value="PLD-like_dom"/>
</dbReference>
<evidence type="ECO:0000313" key="3">
    <source>
        <dbReference type="EMBL" id="RRD90349.1"/>
    </source>
</evidence>